<feature type="domain" description="Glycosyl transferase family 28 C-terminal" evidence="9">
    <location>
        <begin position="192"/>
        <end position="337"/>
    </location>
</feature>
<feature type="compositionally biased region" description="Low complexity" evidence="8">
    <location>
        <begin position="390"/>
        <end position="409"/>
    </location>
</feature>
<dbReference type="AlphaFoldDB" id="A0A0C4EEM8"/>
<dbReference type="EMBL" id="ADBL01002757">
    <property type="status" value="NOT_ANNOTATED_CDS"/>
    <property type="molecule type" value="Genomic_DNA"/>
</dbReference>
<reference evidence="11" key="5">
    <citation type="submission" date="2015-06" db="UniProtKB">
        <authorList>
            <consortium name="EnsemblFungi"/>
        </authorList>
    </citation>
    <scope>IDENTIFICATION</scope>
    <source>
        <strain evidence="11">ATCC 64411</strain>
    </source>
</reference>
<comment type="subcellular location">
    <subcellularLocation>
        <location evidence="7">Endoplasmic reticulum</location>
    </subcellularLocation>
</comment>
<dbReference type="PANTHER" id="PTHR47043:SF1">
    <property type="entry name" value="UDP-N-ACETYLGLUCOSAMINE TRANSFERASE SUBUNIT ALG13"/>
    <property type="match status" value="1"/>
</dbReference>
<feature type="region of interest" description="Disordered" evidence="8">
    <location>
        <begin position="387"/>
        <end position="409"/>
    </location>
</feature>
<keyword evidence="7" id="KW-0328">Glycosyltransferase</keyword>
<evidence type="ECO:0000259" key="9">
    <source>
        <dbReference type="Pfam" id="PF04101"/>
    </source>
</evidence>
<dbReference type="GO" id="GO:0043541">
    <property type="term" value="C:UDP-N-acetylglucosamine transferase complex"/>
    <property type="evidence" value="ECO:0007669"/>
    <property type="project" value="TreeGrafter"/>
</dbReference>
<dbReference type="STRING" id="644358.A0A0C4EEM8"/>
<dbReference type="eggNOG" id="KOG3349">
    <property type="taxonomic scope" value="Eukaryota"/>
</dbReference>
<organism evidence="11 12">
    <name type="scientific">Magnaporthiopsis poae (strain ATCC 64411 / 73-15)</name>
    <name type="common">Kentucky bluegrass fungus</name>
    <name type="synonym">Magnaporthe poae</name>
    <dbReference type="NCBI Taxonomy" id="644358"/>
    <lineage>
        <taxon>Eukaryota</taxon>
        <taxon>Fungi</taxon>
        <taxon>Dikarya</taxon>
        <taxon>Ascomycota</taxon>
        <taxon>Pezizomycotina</taxon>
        <taxon>Sordariomycetes</taxon>
        <taxon>Sordariomycetidae</taxon>
        <taxon>Magnaporthales</taxon>
        <taxon>Magnaporthaceae</taxon>
        <taxon>Magnaporthiopsis</taxon>
    </lineage>
</organism>
<feature type="compositionally biased region" description="Basic and acidic residues" evidence="8">
    <location>
        <begin position="64"/>
        <end position="73"/>
    </location>
</feature>
<dbReference type="OrthoDB" id="20273at2759"/>
<evidence type="ECO:0000256" key="3">
    <source>
        <dbReference type="ARBA" id="ARBA00017468"/>
    </source>
</evidence>
<sequence length="409" mass="44733">MDDWIDDVLKTTTEQKIERARLRCGLRRKIVDQAHDLALAFNVCRSKLQRLEAIERDKWTARAPDSIHHRVDEPQSGLGGGDSAPAPPQPQHQYSICPTTMGGSPVPSPIIQSPSPPFHMAAAYPHSQKTRTEVLSKLEGEIAAAAAAAAEPNKKRKWTDTFSGRMHEEFVLPSVATPHAERRTPDLPRRAFVTVGATASFRPLLAEILRPAFLSWMIQYGFDDIQVQCGPDLDWFRSQLDELDFDLGGLNISCFRYTTDIRDFIVPCRAVEGVSNAGIVICHAGAGTVIDVSRCSVPFVVVPNEDLLDNHQAELATYLDGEQWAVSAKPKGLAEAIMRAHVQAYAGGMSAVDPGQADADDNVAFPLPTHKRITLLDWMARSCYPERGESGASAKPKPTASSPAPRLVA</sequence>
<dbReference type="EnsemblFungi" id="MAPG_11202T0">
    <property type="protein sequence ID" value="MAPG_11202T0"/>
    <property type="gene ID" value="MAPG_11202"/>
</dbReference>
<reference evidence="10" key="3">
    <citation type="submission" date="2011-03" db="EMBL/GenBank/DDBJ databases">
        <title>Annotation of Magnaporthe poae ATCC 64411.</title>
        <authorList>
            <person name="Ma L.-J."/>
            <person name="Dead R."/>
            <person name="Young S.K."/>
            <person name="Zeng Q."/>
            <person name="Gargeya S."/>
            <person name="Fitzgerald M."/>
            <person name="Haas B."/>
            <person name="Abouelleil A."/>
            <person name="Alvarado L."/>
            <person name="Arachchi H.M."/>
            <person name="Berlin A."/>
            <person name="Brown A."/>
            <person name="Chapman S.B."/>
            <person name="Chen Z."/>
            <person name="Dunbar C."/>
            <person name="Freedman E."/>
            <person name="Gearin G."/>
            <person name="Gellesch M."/>
            <person name="Goldberg J."/>
            <person name="Griggs A."/>
            <person name="Gujja S."/>
            <person name="Heiman D."/>
            <person name="Howarth C."/>
            <person name="Larson L."/>
            <person name="Lui A."/>
            <person name="MacDonald P.J.P."/>
            <person name="Mehta T."/>
            <person name="Montmayeur A."/>
            <person name="Murphy C."/>
            <person name="Neiman D."/>
            <person name="Pearson M."/>
            <person name="Priest M."/>
            <person name="Roberts A."/>
            <person name="Saif S."/>
            <person name="Shea T."/>
            <person name="Shenoy N."/>
            <person name="Sisk P."/>
            <person name="Stolte C."/>
            <person name="Sykes S."/>
            <person name="Yandava C."/>
            <person name="Wortman J."/>
            <person name="Nusbaum C."/>
            <person name="Birren B."/>
        </authorList>
    </citation>
    <scope>NUCLEOTIDE SEQUENCE</scope>
    <source>
        <strain evidence="10">ATCC 64411</strain>
    </source>
</reference>
<dbReference type="SUPFAM" id="SSF53756">
    <property type="entry name" value="UDP-Glycosyltransferase/glycogen phosphorylase"/>
    <property type="match status" value="1"/>
</dbReference>
<dbReference type="EC" id="2.4.1.141" evidence="2 7"/>
<dbReference type="Pfam" id="PF04101">
    <property type="entry name" value="Glyco_tran_28_C"/>
    <property type="match status" value="1"/>
</dbReference>
<comment type="catalytic activity">
    <reaction evidence="6">
        <text>an N-acetyl-alpha-D-glucosaminyl-diphospho-di-trans,poly-cis-dolichol + UDP-N-acetyl-alpha-D-glucosamine = an N,N'-diacetylchitobiosyl-diphospho-di-trans,poly-cis-dolichol + UDP + H(+)</text>
        <dbReference type="Rhea" id="RHEA:23380"/>
        <dbReference type="Rhea" id="RHEA-COMP:19507"/>
        <dbReference type="Rhea" id="RHEA-COMP:19510"/>
        <dbReference type="ChEBI" id="CHEBI:15378"/>
        <dbReference type="ChEBI" id="CHEBI:57269"/>
        <dbReference type="ChEBI" id="CHEBI:57705"/>
        <dbReference type="ChEBI" id="CHEBI:58223"/>
        <dbReference type="ChEBI" id="CHEBI:58427"/>
        <dbReference type="EC" id="2.4.1.141"/>
    </reaction>
</comment>
<evidence type="ECO:0000256" key="5">
    <source>
        <dbReference type="ARBA" id="ARBA00032061"/>
    </source>
</evidence>
<evidence type="ECO:0000256" key="6">
    <source>
        <dbReference type="ARBA" id="ARBA00048184"/>
    </source>
</evidence>
<evidence type="ECO:0000313" key="10">
    <source>
        <dbReference type="EMBL" id="KLU92256.1"/>
    </source>
</evidence>
<proteinExistence type="inferred from homology"/>
<comment type="similarity">
    <text evidence="7">Belongs to the glycosyltransferase 28 family.</text>
</comment>
<reference evidence="12" key="2">
    <citation type="submission" date="2010-05" db="EMBL/GenBank/DDBJ databases">
        <title>The genome sequence of Magnaporthe poae strain ATCC 64411.</title>
        <authorList>
            <person name="Ma L.-J."/>
            <person name="Dead R."/>
            <person name="Young S."/>
            <person name="Zeng Q."/>
            <person name="Koehrsen M."/>
            <person name="Alvarado L."/>
            <person name="Berlin A."/>
            <person name="Chapman S.B."/>
            <person name="Chen Z."/>
            <person name="Freedman E."/>
            <person name="Gellesch M."/>
            <person name="Goldberg J."/>
            <person name="Griggs A."/>
            <person name="Gujja S."/>
            <person name="Heilman E.R."/>
            <person name="Heiman D."/>
            <person name="Hepburn T."/>
            <person name="Howarth C."/>
            <person name="Jen D."/>
            <person name="Larson L."/>
            <person name="Mehta T."/>
            <person name="Neiman D."/>
            <person name="Pearson M."/>
            <person name="Roberts A."/>
            <person name="Saif S."/>
            <person name="Shea T."/>
            <person name="Shenoy N."/>
            <person name="Sisk P."/>
            <person name="Stolte C."/>
            <person name="Sykes S."/>
            <person name="Walk T."/>
            <person name="White J."/>
            <person name="Yandava C."/>
            <person name="Haas B."/>
            <person name="Nusbaum C."/>
            <person name="Birren B."/>
        </authorList>
    </citation>
    <scope>NUCLEOTIDE SEQUENCE [LARGE SCALE GENOMIC DNA]</scope>
    <source>
        <strain evidence="12">ATCC 64411 / 73-15</strain>
    </source>
</reference>
<comment type="subunit">
    <text evidence="1 7">Heterodimer with ALG14 to form a functional enzyme.</text>
</comment>
<dbReference type="Gene3D" id="3.40.50.2000">
    <property type="entry name" value="Glycogen Phosphorylase B"/>
    <property type="match status" value="1"/>
</dbReference>
<reference evidence="11" key="4">
    <citation type="journal article" date="2015" name="G3 (Bethesda)">
        <title>Genome sequences of three phytopathogenic species of the Magnaporthaceae family of fungi.</title>
        <authorList>
            <person name="Okagaki L.H."/>
            <person name="Nunes C.C."/>
            <person name="Sailsbery J."/>
            <person name="Clay B."/>
            <person name="Brown D."/>
            <person name="John T."/>
            <person name="Oh Y."/>
            <person name="Young N."/>
            <person name="Fitzgerald M."/>
            <person name="Haas B.J."/>
            <person name="Zeng Q."/>
            <person name="Young S."/>
            <person name="Adiconis X."/>
            <person name="Fan L."/>
            <person name="Levin J.Z."/>
            <person name="Mitchell T.K."/>
            <person name="Okubara P.A."/>
            <person name="Farman M.L."/>
            <person name="Kohn L.M."/>
            <person name="Birren B."/>
            <person name="Ma L.-J."/>
            <person name="Dean R.A."/>
        </authorList>
    </citation>
    <scope>NUCLEOTIDE SEQUENCE</scope>
    <source>
        <strain evidence="11">ATCC 64411 / 73-15</strain>
    </source>
</reference>
<accession>A0A0C4EEM8</accession>
<evidence type="ECO:0000256" key="7">
    <source>
        <dbReference type="RuleBase" id="RU362128"/>
    </source>
</evidence>
<evidence type="ECO:0000256" key="2">
    <source>
        <dbReference type="ARBA" id="ARBA00012614"/>
    </source>
</evidence>
<keyword evidence="12" id="KW-1185">Reference proteome</keyword>
<dbReference type="GO" id="GO:0006488">
    <property type="term" value="P:dolichol-linked oligosaccharide biosynthetic process"/>
    <property type="evidence" value="ECO:0007669"/>
    <property type="project" value="TreeGrafter"/>
</dbReference>
<keyword evidence="7" id="KW-0256">Endoplasmic reticulum</keyword>
<comment type="function">
    <text evidence="4 7">Involved in protein N-glycosylation. Essential for the second step of the dolichol-linked oligosaccharide pathway.</text>
</comment>
<evidence type="ECO:0000256" key="4">
    <source>
        <dbReference type="ARBA" id="ARBA00024804"/>
    </source>
</evidence>
<dbReference type="InterPro" id="IPR052474">
    <property type="entry name" value="UDP-GlcNAc_transferase"/>
</dbReference>
<feature type="region of interest" description="Disordered" evidence="8">
    <location>
        <begin position="64"/>
        <end position="95"/>
    </location>
</feature>
<reference evidence="10" key="1">
    <citation type="submission" date="2010-05" db="EMBL/GenBank/DDBJ databases">
        <title>The Genome Sequence of Magnaporthe poae strain ATCC 64411.</title>
        <authorList>
            <consortium name="The Broad Institute Genome Sequencing Platform"/>
            <consortium name="Broad Institute Genome Sequencing Center for Infectious Disease"/>
            <person name="Ma L.-J."/>
            <person name="Dead R."/>
            <person name="Young S."/>
            <person name="Zeng Q."/>
            <person name="Koehrsen M."/>
            <person name="Alvarado L."/>
            <person name="Berlin A."/>
            <person name="Chapman S.B."/>
            <person name="Chen Z."/>
            <person name="Freedman E."/>
            <person name="Gellesch M."/>
            <person name="Goldberg J."/>
            <person name="Griggs A."/>
            <person name="Gujja S."/>
            <person name="Heilman E.R."/>
            <person name="Heiman D."/>
            <person name="Hepburn T."/>
            <person name="Howarth C."/>
            <person name="Jen D."/>
            <person name="Larson L."/>
            <person name="Mehta T."/>
            <person name="Neiman D."/>
            <person name="Pearson M."/>
            <person name="Roberts A."/>
            <person name="Saif S."/>
            <person name="Shea T."/>
            <person name="Shenoy N."/>
            <person name="Sisk P."/>
            <person name="Stolte C."/>
            <person name="Sykes S."/>
            <person name="Walk T."/>
            <person name="White J."/>
            <person name="Yandava C."/>
            <person name="Haas B."/>
            <person name="Nusbaum C."/>
            <person name="Birren B."/>
        </authorList>
    </citation>
    <scope>NUCLEOTIDE SEQUENCE</scope>
    <source>
        <strain evidence="10">ATCC 64411</strain>
    </source>
</reference>
<dbReference type="PANTHER" id="PTHR47043">
    <property type="entry name" value="UDP-N-ACETYLGLUCOSAMINE TRANSFERASE SUBUNIT ALG13"/>
    <property type="match status" value="1"/>
</dbReference>
<dbReference type="VEuPathDB" id="FungiDB:MAPG_11202"/>
<dbReference type="GO" id="GO:0004577">
    <property type="term" value="F:N-acetylglucosaminyldiphosphodolichol N-acetylglucosaminyltransferase activity"/>
    <property type="evidence" value="ECO:0007669"/>
    <property type="project" value="UniProtKB-EC"/>
</dbReference>
<name>A0A0C4EEM8_MAGP6</name>
<evidence type="ECO:0000313" key="11">
    <source>
        <dbReference type="EnsemblFungi" id="MAPG_11202T0"/>
    </source>
</evidence>
<protein>
    <recommendedName>
        <fullName evidence="3 7">UDP-N-acetylglucosamine transferase subunit ALG13</fullName>
        <ecNumber evidence="2 7">2.4.1.141</ecNumber>
    </recommendedName>
    <alternativeName>
        <fullName evidence="5 7">Asparagine-linked glycosylation protein 13</fullName>
    </alternativeName>
</protein>
<keyword evidence="7" id="KW-0808">Transferase</keyword>
<dbReference type="InterPro" id="IPR007235">
    <property type="entry name" value="Glyco_trans_28_C"/>
</dbReference>
<dbReference type="Proteomes" id="UP000011715">
    <property type="component" value="Unassembled WGS sequence"/>
</dbReference>
<evidence type="ECO:0000256" key="8">
    <source>
        <dbReference type="SAM" id="MobiDB-lite"/>
    </source>
</evidence>
<evidence type="ECO:0000313" key="12">
    <source>
        <dbReference type="Proteomes" id="UP000011715"/>
    </source>
</evidence>
<evidence type="ECO:0000256" key="1">
    <source>
        <dbReference type="ARBA" id="ARBA00011198"/>
    </source>
</evidence>
<dbReference type="EMBL" id="GL876979">
    <property type="protein sequence ID" value="KLU92256.1"/>
    <property type="molecule type" value="Genomic_DNA"/>
</dbReference>
<gene>
    <name evidence="7" type="primary">ALG13</name>
    <name evidence="10" type="ORF">MAPG_11202</name>
</gene>